<dbReference type="EMBL" id="SRPS01000080">
    <property type="protein sequence ID" value="KAG5970360.1"/>
    <property type="molecule type" value="Genomic_DNA"/>
</dbReference>
<evidence type="ECO:0000256" key="1">
    <source>
        <dbReference type="SAM" id="MobiDB-lite"/>
    </source>
</evidence>
<feature type="region of interest" description="Disordered" evidence="1">
    <location>
        <begin position="164"/>
        <end position="185"/>
    </location>
</feature>
<keyword evidence="2" id="KW-0472">Membrane</keyword>
<dbReference type="AlphaFoldDB" id="A0A9P7SRS9"/>
<feature type="region of interest" description="Disordered" evidence="1">
    <location>
        <begin position="118"/>
        <end position="145"/>
    </location>
</feature>
<sequence>MQLSPLQSRLAASLAATVCLFLLYLLLLAPQGAVAFEIPLDSLSRSSSSWTDLASIAGNDDLGSHTPFYEPILNFLGRSILGGRAGDTIPLGDEAPLAFNLQPGNTPICYIIKKGSLGNSTDPASRKRDDDDDDDDDDPYDTADASVYEGMNTTMYISANTCLQPTIRPKGNDTDKSNKSRPKPPQLILFLSNGTDKDVGCPRITNSTSGEVTQGFTAHNFEEGAVTVSLINATTDVYIGIYAPNIEDDYEGVYNYQVAASSTDYFHDYQSNAEDGAELLWMDSDSTAALLMTRNLTDDVSETREVWSEDPPYQLYVSGQDWPVLDGLRRSACGLENNAPIGSNGHGTAKNNEMVKTSMTLRGPGGLPKQQFYVLGLNATTSYSGMLVLPANTTVNVKRQDDASGSSRKRGSIVFEGTTFQTNAAPNCKVVTDLEFCDEIQYAVPGNDGKFNNTELAKTYDKQAKSIYDNFLKVMQQIQCEADRTSRYSLARTCEDCKRAYKRWLCTVSLPRCEDFLSGSPFSVVRNVNQAFPNGTFLPADIRQELAKLPSQNASRNAFIDQTIQPGPYNELMPCEDICYQVVQSCPAAIQFKCPQPGMYGFNMTYGVRVANSTVVSCNFPGEARTPTSAGTVAMPGLALAAWVALFLLGLLVVW</sequence>
<proteinExistence type="predicted"/>
<evidence type="ECO:0000313" key="5">
    <source>
        <dbReference type="Proteomes" id="UP000784919"/>
    </source>
</evidence>
<evidence type="ECO:0000256" key="3">
    <source>
        <dbReference type="SAM" id="SignalP"/>
    </source>
</evidence>
<dbReference type="PANTHER" id="PTHR39142:SF1">
    <property type="entry name" value="AEL197CP"/>
    <property type="match status" value="1"/>
</dbReference>
<evidence type="ECO:0000313" key="4">
    <source>
        <dbReference type="EMBL" id="KAG5970360.1"/>
    </source>
</evidence>
<dbReference type="Pfam" id="PF12929">
    <property type="entry name" value="Mid1"/>
    <property type="match status" value="1"/>
</dbReference>
<accession>A0A9P7SRS9</accession>
<keyword evidence="3" id="KW-0732">Signal</keyword>
<name>A0A9P7SRS9_9HYPO</name>
<dbReference type="GO" id="GO:0098703">
    <property type="term" value="P:calcium ion import across plasma membrane"/>
    <property type="evidence" value="ECO:0007669"/>
    <property type="project" value="InterPro"/>
</dbReference>
<comment type="caution">
    <text evidence="4">The sequence shown here is derived from an EMBL/GenBank/DDBJ whole genome shotgun (WGS) entry which is preliminary data.</text>
</comment>
<protein>
    <recommendedName>
        <fullName evidence="6">Stretch-activated Ca channel</fullName>
    </recommendedName>
</protein>
<dbReference type="InterPro" id="IPR024338">
    <property type="entry name" value="MID1/Yam8"/>
</dbReference>
<organism evidence="4 5">
    <name type="scientific">Claviceps arundinis</name>
    <dbReference type="NCBI Taxonomy" id="1623583"/>
    <lineage>
        <taxon>Eukaryota</taxon>
        <taxon>Fungi</taxon>
        <taxon>Dikarya</taxon>
        <taxon>Ascomycota</taxon>
        <taxon>Pezizomycotina</taxon>
        <taxon>Sordariomycetes</taxon>
        <taxon>Hypocreomycetidae</taxon>
        <taxon>Hypocreales</taxon>
        <taxon>Clavicipitaceae</taxon>
        <taxon>Claviceps</taxon>
    </lineage>
</organism>
<feature type="transmembrane region" description="Helical" evidence="2">
    <location>
        <begin position="633"/>
        <end position="654"/>
    </location>
</feature>
<dbReference type="OrthoDB" id="5405745at2759"/>
<dbReference type="Proteomes" id="UP000784919">
    <property type="component" value="Unassembled WGS sequence"/>
</dbReference>
<keyword evidence="2" id="KW-1133">Transmembrane helix</keyword>
<dbReference type="GO" id="GO:0005262">
    <property type="term" value="F:calcium channel activity"/>
    <property type="evidence" value="ECO:0007669"/>
    <property type="project" value="InterPro"/>
</dbReference>
<reference evidence="4" key="1">
    <citation type="journal article" date="2020" name="bioRxiv">
        <title>Whole genome comparisons of ergot fungi reveals the divergence and evolution of species within the genus Claviceps are the result of varying mechanisms driving genome evolution and host range expansion.</title>
        <authorList>
            <person name="Wyka S.A."/>
            <person name="Mondo S.J."/>
            <person name="Liu M."/>
            <person name="Dettman J."/>
            <person name="Nalam V."/>
            <person name="Broders K.D."/>
        </authorList>
    </citation>
    <scope>NUCLEOTIDE SEQUENCE</scope>
    <source>
        <strain evidence="4">CCC 1102</strain>
    </source>
</reference>
<feature type="signal peptide" evidence="3">
    <location>
        <begin position="1"/>
        <end position="35"/>
    </location>
</feature>
<evidence type="ECO:0008006" key="6">
    <source>
        <dbReference type="Google" id="ProtNLM"/>
    </source>
</evidence>
<feature type="compositionally biased region" description="Acidic residues" evidence="1">
    <location>
        <begin position="130"/>
        <end position="141"/>
    </location>
</feature>
<gene>
    <name evidence="4" type="ORF">E4U56_007810</name>
</gene>
<keyword evidence="2" id="KW-0812">Transmembrane</keyword>
<evidence type="ECO:0000256" key="2">
    <source>
        <dbReference type="SAM" id="Phobius"/>
    </source>
</evidence>
<dbReference type="PANTHER" id="PTHR39142">
    <property type="entry name" value="MID1P"/>
    <property type="match status" value="1"/>
</dbReference>
<feature type="chain" id="PRO_5040117096" description="Stretch-activated Ca channel" evidence="3">
    <location>
        <begin position="36"/>
        <end position="655"/>
    </location>
</feature>